<dbReference type="InterPro" id="IPR000084">
    <property type="entry name" value="PE-PGRS_N"/>
</dbReference>
<dbReference type="Gene3D" id="1.10.287.850">
    <property type="entry name" value="HP0062-like domain"/>
    <property type="match status" value="1"/>
</dbReference>
<reference evidence="2 3" key="1">
    <citation type="submission" date="2024-05" db="EMBL/GenBank/DDBJ databases">
        <authorList>
            <person name="Zhao H."/>
            <person name="Xu Y."/>
            <person name="Lin S."/>
            <person name="Spain J.C."/>
            <person name="Zhou N.-Y."/>
        </authorList>
    </citation>
    <scope>NUCLEOTIDE SEQUENCE [LARGE SCALE GENOMIC DNA]</scope>
    <source>
        <strain evidence="2 3">NEAU-NG30</strain>
    </source>
</reference>
<accession>A0ABV0LL63</accession>
<evidence type="ECO:0000259" key="1">
    <source>
        <dbReference type="Pfam" id="PF00934"/>
    </source>
</evidence>
<feature type="domain" description="PE" evidence="1">
    <location>
        <begin position="66"/>
        <end position="136"/>
    </location>
</feature>
<evidence type="ECO:0000313" key="2">
    <source>
        <dbReference type="EMBL" id="MEQ0563058.1"/>
    </source>
</evidence>
<protein>
    <submittedName>
        <fullName evidence="2">PE domain-containing protein</fullName>
    </submittedName>
</protein>
<gene>
    <name evidence="2" type="ORF">ABJI51_28600</name>
</gene>
<comment type="caution">
    <text evidence="2">The sequence shown here is derived from an EMBL/GenBank/DDBJ whole genome shotgun (WGS) entry which is preliminary data.</text>
</comment>
<dbReference type="EMBL" id="JBDZYD010000011">
    <property type="protein sequence ID" value="MEQ0563058.1"/>
    <property type="molecule type" value="Genomic_DNA"/>
</dbReference>
<dbReference type="RefSeq" id="WP_348954134.1">
    <property type="nucleotide sequence ID" value="NZ_JBDZYD010000011.1"/>
</dbReference>
<dbReference type="Proteomes" id="UP001440984">
    <property type="component" value="Unassembled WGS sequence"/>
</dbReference>
<dbReference type="Pfam" id="PF00934">
    <property type="entry name" value="PE"/>
    <property type="match status" value="1"/>
</dbReference>
<keyword evidence="3" id="KW-1185">Reference proteome</keyword>
<sequence length="150" mass="16376">MVDFAREVSGAAGYRVPVDDPSFRGIHATEMQMLQARLEQAASGGGGGGFKLDVEQMRALLPQWQELRDKLDDLRAHASELRAVAPPAADVASMSHNTAAKTHGDLYQRSIEQQWNYAVGYVNALEKMIKAYQESDGSASHSFNVIGIDL</sequence>
<name>A0ABV0LL63_9PSEU</name>
<organism evidence="2 3">
    <name type="scientific">Amycolatopsis melonis</name>
    <dbReference type="NCBI Taxonomy" id="3156488"/>
    <lineage>
        <taxon>Bacteria</taxon>
        <taxon>Bacillati</taxon>
        <taxon>Actinomycetota</taxon>
        <taxon>Actinomycetes</taxon>
        <taxon>Pseudonocardiales</taxon>
        <taxon>Pseudonocardiaceae</taxon>
        <taxon>Amycolatopsis</taxon>
    </lineage>
</organism>
<proteinExistence type="predicted"/>
<evidence type="ECO:0000313" key="3">
    <source>
        <dbReference type="Proteomes" id="UP001440984"/>
    </source>
</evidence>